<dbReference type="GO" id="GO:0047429">
    <property type="term" value="F:nucleoside triphosphate diphosphatase activity"/>
    <property type="evidence" value="ECO:0007669"/>
    <property type="project" value="InterPro"/>
</dbReference>
<protein>
    <recommendedName>
        <fullName evidence="4">Septum formation protein Maf</fullName>
    </recommendedName>
</protein>
<evidence type="ECO:0008006" key="4">
    <source>
        <dbReference type="Google" id="ProtNLM"/>
    </source>
</evidence>
<dbReference type="Pfam" id="PF02545">
    <property type="entry name" value="Maf"/>
    <property type="match status" value="1"/>
</dbReference>
<dbReference type="SUPFAM" id="SSF52972">
    <property type="entry name" value="ITPase-like"/>
    <property type="match status" value="1"/>
</dbReference>
<dbReference type="EMBL" id="MHKO01000044">
    <property type="protein sequence ID" value="OGY91528.1"/>
    <property type="molecule type" value="Genomic_DNA"/>
</dbReference>
<evidence type="ECO:0000313" key="3">
    <source>
        <dbReference type="Proteomes" id="UP000178109"/>
    </source>
</evidence>
<dbReference type="Gene3D" id="3.90.950.10">
    <property type="match status" value="1"/>
</dbReference>
<sequence>MRLILGSSSLQRQDILRDLGYEFEVIKPDVDEKSIRCANPRDLALALANLKADDVAGKIKDSAIVIAADSIVLVGDEVREKPTSKEEAYKFLQDVSRGVPQTVVTALVVINTKTSERRDRHPESRIYEPD</sequence>
<dbReference type="PANTHER" id="PTHR43213:SF4">
    <property type="entry name" value="7-METHYL-GTP PYROPHOSPHATASE"/>
    <property type="match status" value="1"/>
</dbReference>
<proteinExistence type="predicted"/>
<evidence type="ECO:0000256" key="1">
    <source>
        <dbReference type="ARBA" id="ARBA00022801"/>
    </source>
</evidence>
<dbReference type="PANTHER" id="PTHR43213">
    <property type="entry name" value="BIFUNCTIONAL DTTP/UTP PYROPHOSPHATASE/METHYLTRANSFERASE PROTEIN-RELATED"/>
    <property type="match status" value="1"/>
</dbReference>
<dbReference type="STRING" id="1798553.A3H70_05375"/>
<dbReference type="Proteomes" id="UP000178109">
    <property type="component" value="Unassembled WGS sequence"/>
</dbReference>
<dbReference type="InterPro" id="IPR029001">
    <property type="entry name" value="ITPase-like_fam"/>
</dbReference>
<gene>
    <name evidence="2" type="ORF">A3H70_05375</name>
</gene>
<accession>A0A1G2BR36</accession>
<dbReference type="AlphaFoldDB" id="A0A1G2BR36"/>
<name>A0A1G2BR36_9BACT</name>
<dbReference type="InterPro" id="IPR003697">
    <property type="entry name" value="Maf-like"/>
</dbReference>
<keyword evidence="1" id="KW-0378">Hydrolase</keyword>
<evidence type="ECO:0000313" key="2">
    <source>
        <dbReference type="EMBL" id="OGY91528.1"/>
    </source>
</evidence>
<comment type="caution">
    <text evidence="2">The sequence shown here is derived from an EMBL/GenBank/DDBJ whole genome shotgun (WGS) entry which is preliminary data.</text>
</comment>
<reference evidence="2 3" key="1">
    <citation type="journal article" date="2016" name="Nat. Commun.">
        <title>Thousands of microbial genomes shed light on interconnected biogeochemical processes in an aquifer system.</title>
        <authorList>
            <person name="Anantharaman K."/>
            <person name="Brown C.T."/>
            <person name="Hug L.A."/>
            <person name="Sharon I."/>
            <person name="Castelle C.J."/>
            <person name="Probst A.J."/>
            <person name="Thomas B.C."/>
            <person name="Singh A."/>
            <person name="Wilkins M.J."/>
            <person name="Karaoz U."/>
            <person name="Brodie E.L."/>
            <person name="Williams K.H."/>
            <person name="Hubbard S.S."/>
            <person name="Banfield J.F."/>
        </authorList>
    </citation>
    <scope>NUCLEOTIDE SEQUENCE [LARGE SCALE GENOMIC DNA]</scope>
</reference>
<organism evidence="2 3">
    <name type="scientific">Candidatus Komeilibacteria bacterium RIFCSPLOWO2_02_FULL_48_11</name>
    <dbReference type="NCBI Taxonomy" id="1798553"/>
    <lineage>
        <taxon>Bacteria</taxon>
        <taxon>Candidatus Komeiliibacteriota</taxon>
    </lineage>
</organism>